<evidence type="ECO:0000259" key="2">
    <source>
        <dbReference type="Pfam" id="PF24809"/>
    </source>
</evidence>
<dbReference type="AlphaFoldDB" id="A0A2P4ZRP8"/>
<organism evidence="4 5">
    <name type="scientific">Trichoderma gamsii</name>
    <dbReference type="NCBI Taxonomy" id="398673"/>
    <lineage>
        <taxon>Eukaryota</taxon>
        <taxon>Fungi</taxon>
        <taxon>Dikarya</taxon>
        <taxon>Ascomycota</taxon>
        <taxon>Pezizomycotina</taxon>
        <taxon>Sordariomycetes</taxon>
        <taxon>Hypocreomycetidae</taxon>
        <taxon>Hypocreales</taxon>
        <taxon>Hypocreaceae</taxon>
        <taxon>Trichoderma</taxon>
    </lineage>
</organism>
<sequence length="754" mass="86035">MASDGTGAPLAAALNIKEAAERLRDSLSSDDQKQIENTIKVQDVIDSLLKIQKELQQRRENRNLRKLYPFLQGLERYSGVIDTLSNGLSPYLPWIWAPIKLMLQITSNYLDSFDKLIDAYGRIAETLPRLNNLGDAFKDNPTLLTKLSLYYVDILEFHRRAYKFVRRRSWRFFFMTTWANFDIRFNSMLAAMTRHSDAIDQEATTIDIIESKLWREKLASQVAIREKDRSDRQRQSVIAWLTLDHIPQDDNRERVLRDCLPGSCDWVSKHPQVISWMKNDSKMPVLWLHGKPGADTNPDLITMAFTGFVEKHREPSLKVLRAMLVGSEEKQGLLYGIPACRILIDGLDECDPKEQKFIVDDLLQLVRDVPEISRVLQKKQRNAGIISLSSEKDSVNQTIQEFVESRLRELVDEKESLQIGEKFAEEIVRIIIDKADGMFLWARLVLDSLSDVDSVKELHDAITVMPRELPELYSRILETICPASSDGKMHKVMRILAWLVFAKRPLKHHEVLHGVGITPETPVLDKWNALDKSAIDKCKPLVEELPDGSIALIHFTAQEFLQRDLSTRRVNSAAWEELIAFACVTVIKDSLCLLDPELPRLNHLLHVLSGAHALLPYAIHFWLDHVLEYANVENLLPESELGQALSSFKLLHDGLYSKLKPSAISQDSMSSAVISTDIRLEALSHLTVYSLCTSIVGFRRDCASRSSSNGKGKCGFTMLYSYTFGLYGDIYRRYRIFKRKLANSCLLQSLKSLP</sequence>
<keyword evidence="5" id="KW-1185">Reference proteome</keyword>
<accession>A0A2P4ZRP8</accession>
<feature type="domain" description="DUF7708" evidence="2">
    <location>
        <begin position="70"/>
        <end position="206"/>
    </location>
</feature>
<dbReference type="GeneID" id="29989632"/>
<evidence type="ECO:0000256" key="1">
    <source>
        <dbReference type="ARBA" id="ARBA00022737"/>
    </source>
</evidence>
<protein>
    <submittedName>
        <fullName evidence="4">NACHT domain-containing protein</fullName>
    </submittedName>
</protein>
<evidence type="ECO:0000313" key="4">
    <source>
        <dbReference type="EMBL" id="PON26980.1"/>
    </source>
</evidence>
<dbReference type="PANTHER" id="PTHR10039:SF14">
    <property type="entry name" value="NACHT DOMAIN-CONTAINING PROTEIN"/>
    <property type="match status" value="1"/>
</dbReference>
<evidence type="ECO:0000259" key="3">
    <source>
        <dbReference type="Pfam" id="PF24883"/>
    </source>
</evidence>
<name>A0A2P4ZRP8_9HYPO</name>
<evidence type="ECO:0000313" key="5">
    <source>
        <dbReference type="Proteomes" id="UP000054821"/>
    </source>
</evidence>
<dbReference type="STRING" id="398673.A0A2P4ZRP8"/>
<dbReference type="InterPro" id="IPR056125">
    <property type="entry name" value="DUF7708"/>
</dbReference>
<dbReference type="EMBL" id="JPDN02000011">
    <property type="protein sequence ID" value="PON26980.1"/>
    <property type="molecule type" value="Genomic_DNA"/>
</dbReference>
<reference evidence="4 5" key="1">
    <citation type="journal article" date="2016" name="Genome Announc.">
        <title>Draft Whole-Genome Sequence of Trichoderma gamsii T6085, a Promising Biocontrol Agent of Fusarium Head Blight on Wheat.</title>
        <authorList>
            <person name="Baroncelli R."/>
            <person name="Zapparata A."/>
            <person name="Piaggeschi G."/>
            <person name="Sarrocco S."/>
            <person name="Vannacci G."/>
        </authorList>
    </citation>
    <scope>NUCLEOTIDE SEQUENCE [LARGE SCALE GENOMIC DNA]</scope>
    <source>
        <strain evidence="4 5">T6085</strain>
    </source>
</reference>
<proteinExistence type="predicted"/>
<dbReference type="Pfam" id="PF24883">
    <property type="entry name" value="NPHP3_N"/>
    <property type="match status" value="1"/>
</dbReference>
<comment type="caution">
    <text evidence="4">The sequence shown here is derived from an EMBL/GenBank/DDBJ whole genome shotgun (WGS) entry which is preliminary data.</text>
</comment>
<dbReference type="Proteomes" id="UP000054821">
    <property type="component" value="Unassembled WGS sequence"/>
</dbReference>
<keyword evidence="1" id="KW-0677">Repeat</keyword>
<gene>
    <name evidence="4" type="ORF">TGAM01_v203929</name>
</gene>
<dbReference type="Pfam" id="PF24809">
    <property type="entry name" value="DUF7708"/>
    <property type="match status" value="1"/>
</dbReference>
<dbReference type="PANTHER" id="PTHR10039">
    <property type="entry name" value="AMELOGENIN"/>
    <property type="match status" value="1"/>
</dbReference>
<dbReference type="InterPro" id="IPR056884">
    <property type="entry name" value="NPHP3-like_N"/>
</dbReference>
<dbReference type="RefSeq" id="XP_018657238.2">
    <property type="nucleotide sequence ID" value="XM_018809549.2"/>
</dbReference>
<feature type="domain" description="Nephrocystin 3-like N-terminal" evidence="3">
    <location>
        <begin position="262"/>
        <end position="294"/>
    </location>
</feature>